<dbReference type="Proteomes" id="UP000762676">
    <property type="component" value="Unassembled WGS sequence"/>
</dbReference>
<proteinExistence type="predicted"/>
<protein>
    <submittedName>
        <fullName evidence="3">Neogenin 1</fullName>
    </submittedName>
</protein>
<dbReference type="InterPro" id="IPR013783">
    <property type="entry name" value="Ig-like_fold"/>
</dbReference>
<evidence type="ECO:0000313" key="3">
    <source>
        <dbReference type="EMBL" id="GFR82246.1"/>
    </source>
</evidence>
<dbReference type="Pfam" id="PF00041">
    <property type="entry name" value="fn3"/>
    <property type="match status" value="2"/>
</dbReference>
<dbReference type="InterPro" id="IPR036116">
    <property type="entry name" value="FN3_sf"/>
</dbReference>
<feature type="domain" description="Fibronectin type-III" evidence="2">
    <location>
        <begin position="48"/>
        <end position="142"/>
    </location>
</feature>
<comment type="caution">
    <text evidence="3">The sequence shown here is derived from an EMBL/GenBank/DDBJ whole genome shotgun (WGS) entry which is preliminary data.</text>
</comment>
<keyword evidence="1" id="KW-0677">Repeat</keyword>
<reference evidence="3 4" key="1">
    <citation type="journal article" date="2021" name="Elife">
        <title>Chloroplast acquisition without the gene transfer in kleptoplastic sea slugs, Plakobranchus ocellatus.</title>
        <authorList>
            <person name="Maeda T."/>
            <person name="Takahashi S."/>
            <person name="Yoshida T."/>
            <person name="Shimamura S."/>
            <person name="Takaki Y."/>
            <person name="Nagai Y."/>
            <person name="Toyoda A."/>
            <person name="Suzuki Y."/>
            <person name="Arimoto A."/>
            <person name="Ishii H."/>
            <person name="Satoh N."/>
            <person name="Nishiyama T."/>
            <person name="Hasebe M."/>
            <person name="Maruyama T."/>
            <person name="Minagawa J."/>
            <person name="Obokata J."/>
            <person name="Shigenobu S."/>
        </authorList>
    </citation>
    <scope>NUCLEOTIDE SEQUENCE [LARGE SCALE GENOMIC DNA]</scope>
</reference>
<evidence type="ECO:0000259" key="2">
    <source>
        <dbReference type="PROSITE" id="PS50853"/>
    </source>
</evidence>
<feature type="domain" description="Fibronectin type-III" evidence="2">
    <location>
        <begin position="146"/>
        <end position="251"/>
    </location>
</feature>
<dbReference type="PROSITE" id="PS50853">
    <property type="entry name" value="FN3"/>
    <property type="match status" value="2"/>
</dbReference>
<gene>
    <name evidence="3" type="ORF">ElyMa_005945300</name>
</gene>
<evidence type="ECO:0000256" key="1">
    <source>
        <dbReference type="ARBA" id="ARBA00022737"/>
    </source>
</evidence>
<dbReference type="PANTHER" id="PTHR13817:SF166">
    <property type="entry name" value="NEURONAL IGCAM-RELATED"/>
    <property type="match status" value="1"/>
</dbReference>
<dbReference type="Gene3D" id="2.60.40.10">
    <property type="entry name" value="Immunoglobulins"/>
    <property type="match status" value="2"/>
</dbReference>
<dbReference type="EMBL" id="BMAT01011936">
    <property type="protein sequence ID" value="GFR82246.1"/>
    <property type="molecule type" value="Genomic_DNA"/>
</dbReference>
<dbReference type="PANTHER" id="PTHR13817">
    <property type="entry name" value="TITIN"/>
    <property type="match status" value="1"/>
</dbReference>
<evidence type="ECO:0000313" key="4">
    <source>
        <dbReference type="Proteomes" id="UP000762676"/>
    </source>
</evidence>
<dbReference type="SMART" id="SM00060">
    <property type="entry name" value="FN3"/>
    <property type="match status" value="2"/>
</dbReference>
<organism evidence="3 4">
    <name type="scientific">Elysia marginata</name>
    <dbReference type="NCBI Taxonomy" id="1093978"/>
    <lineage>
        <taxon>Eukaryota</taxon>
        <taxon>Metazoa</taxon>
        <taxon>Spiralia</taxon>
        <taxon>Lophotrochozoa</taxon>
        <taxon>Mollusca</taxon>
        <taxon>Gastropoda</taxon>
        <taxon>Heterobranchia</taxon>
        <taxon>Euthyneura</taxon>
        <taxon>Panpulmonata</taxon>
        <taxon>Sacoglossa</taxon>
        <taxon>Placobranchoidea</taxon>
        <taxon>Plakobranchidae</taxon>
        <taxon>Elysia</taxon>
    </lineage>
</organism>
<dbReference type="CDD" id="cd00063">
    <property type="entry name" value="FN3"/>
    <property type="match status" value="2"/>
</dbReference>
<accession>A0AAV4GAU0</accession>
<dbReference type="InterPro" id="IPR050964">
    <property type="entry name" value="Striated_Muscle_Regulatory"/>
</dbReference>
<sequence length="262" mass="30002">MIFLDDSYIFRSGVTNRPTVQKLTYYFGQYLPLYEPLSSRLTPTEPSPPRNLRVDVVTATEARLSWLAPENPNGYLRGYDLLKTVGEHENEWREVVDYVGQRMNYTMKRLRPGTYYRVRIVAENGAGESNASNPVEFETLEEPPGPVGDLKQKLLDLTEVTLTWTKPKQPNGRSLSYFLVYKEHPEPGEKGYGQEFEEMVTKEILGRSNVSFQYTLKGLKFDTRYRIKVIAKNKQGPGNASESIKIKTLKPGKRESVCDNFS</sequence>
<keyword evidence="4" id="KW-1185">Reference proteome</keyword>
<dbReference type="SUPFAM" id="SSF49265">
    <property type="entry name" value="Fibronectin type III"/>
    <property type="match status" value="1"/>
</dbReference>
<dbReference type="InterPro" id="IPR003961">
    <property type="entry name" value="FN3_dom"/>
</dbReference>
<dbReference type="AlphaFoldDB" id="A0AAV4GAU0"/>
<name>A0AAV4GAU0_9GAST</name>